<organism evidence="1 2">
    <name type="scientific">Clostridium intestinale DSM 6191</name>
    <dbReference type="NCBI Taxonomy" id="1121320"/>
    <lineage>
        <taxon>Bacteria</taxon>
        <taxon>Bacillati</taxon>
        <taxon>Bacillota</taxon>
        <taxon>Clostridia</taxon>
        <taxon>Eubacteriales</taxon>
        <taxon>Clostridiaceae</taxon>
        <taxon>Clostridium</taxon>
    </lineage>
</organism>
<evidence type="ECO:0000313" key="2">
    <source>
        <dbReference type="Proteomes" id="UP000184241"/>
    </source>
</evidence>
<evidence type="ECO:0000313" key="1">
    <source>
        <dbReference type="EMBL" id="SHI20465.1"/>
    </source>
</evidence>
<dbReference type="EMBL" id="FQXU01000008">
    <property type="protein sequence ID" value="SHI20465.1"/>
    <property type="molecule type" value="Genomic_DNA"/>
</dbReference>
<dbReference type="AlphaFoldDB" id="A0A1M5Z898"/>
<sequence>MNLTSKKEKKFTSIYFMEKDSVDPMVCTFFVYKLKKYPIDMVLRLHYIIKTSKQRGK</sequence>
<name>A0A1M5Z898_9CLOT</name>
<dbReference type="Proteomes" id="UP000184241">
    <property type="component" value="Unassembled WGS sequence"/>
</dbReference>
<accession>A0A1M5Z898</accession>
<reference evidence="1 2" key="1">
    <citation type="submission" date="2016-11" db="EMBL/GenBank/DDBJ databases">
        <authorList>
            <person name="Jaros S."/>
            <person name="Januszkiewicz K."/>
            <person name="Wedrychowicz H."/>
        </authorList>
    </citation>
    <scope>NUCLEOTIDE SEQUENCE [LARGE SCALE GENOMIC DNA]</scope>
    <source>
        <strain evidence="1 2">DSM 6191</strain>
    </source>
</reference>
<proteinExistence type="predicted"/>
<protein>
    <submittedName>
        <fullName evidence="1">Uncharacterized protein</fullName>
    </submittedName>
</protein>
<gene>
    <name evidence="1" type="ORF">SAMN02745941_02621</name>
</gene>